<organism evidence="10 11">
    <name type="scientific">Aquipuribacter hungaricus</name>
    <dbReference type="NCBI Taxonomy" id="545624"/>
    <lineage>
        <taxon>Bacteria</taxon>
        <taxon>Bacillati</taxon>
        <taxon>Actinomycetota</taxon>
        <taxon>Actinomycetes</taxon>
        <taxon>Micrococcales</taxon>
        <taxon>Intrasporangiaceae</taxon>
        <taxon>Aquipuribacter</taxon>
    </lineage>
</organism>
<dbReference type="InterPro" id="IPR049331">
    <property type="entry name" value="Top1B_N_bact"/>
</dbReference>
<dbReference type="PROSITE" id="PS52038">
    <property type="entry name" value="TOPO_IB_2"/>
    <property type="match status" value="1"/>
</dbReference>
<evidence type="ECO:0000313" key="10">
    <source>
        <dbReference type="EMBL" id="MFC3688527.1"/>
    </source>
</evidence>
<dbReference type="InterPro" id="IPR035447">
    <property type="entry name" value="DNA_topo_I_N_sf"/>
</dbReference>
<evidence type="ECO:0000256" key="4">
    <source>
        <dbReference type="ARBA" id="ARBA00023029"/>
    </source>
</evidence>
<gene>
    <name evidence="10" type="ORF">ACFOLH_09265</name>
</gene>
<evidence type="ECO:0000256" key="5">
    <source>
        <dbReference type="ARBA" id="ARBA00023125"/>
    </source>
</evidence>
<dbReference type="Gene3D" id="1.10.132.120">
    <property type="match status" value="1"/>
</dbReference>
<evidence type="ECO:0000259" key="8">
    <source>
        <dbReference type="Pfam" id="PF01028"/>
    </source>
</evidence>
<dbReference type="Pfam" id="PF21338">
    <property type="entry name" value="Top1B_N_bact"/>
    <property type="match status" value="1"/>
</dbReference>
<evidence type="ECO:0000259" key="9">
    <source>
        <dbReference type="Pfam" id="PF21338"/>
    </source>
</evidence>
<comment type="caution">
    <text evidence="10">The sequence shown here is derived from an EMBL/GenBank/DDBJ whole genome shotgun (WGS) entry which is preliminary data.</text>
</comment>
<feature type="domain" description="DNA topoisomerase IB N-terminal" evidence="9">
    <location>
        <begin position="22"/>
        <end position="70"/>
    </location>
</feature>
<dbReference type="SUPFAM" id="SSF56349">
    <property type="entry name" value="DNA breaking-rejoining enzymes"/>
    <property type="match status" value="1"/>
</dbReference>
<evidence type="ECO:0000313" key="11">
    <source>
        <dbReference type="Proteomes" id="UP001595685"/>
    </source>
</evidence>
<dbReference type="EMBL" id="JBHRWW010000005">
    <property type="protein sequence ID" value="MFC3688527.1"/>
    <property type="molecule type" value="Genomic_DNA"/>
</dbReference>
<dbReference type="RefSeq" id="WP_340290329.1">
    <property type="nucleotide sequence ID" value="NZ_JBBEOI010000017.1"/>
</dbReference>
<keyword evidence="11" id="KW-1185">Reference proteome</keyword>
<dbReference type="InterPro" id="IPR001631">
    <property type="entry name" value="TopoI"/>
</dbReference>
<proteinExistence type="inferred from homology"/>
<dbReference type="InterPro" id="IPR011010">
    <property type="entry name" value="DNA_brk_join_enz"/>
</dbReference>
<dbReference type="InterPro" id="IPR014711">
    <property type="entry name" value="TopoI_cat_a-hlx-sub_euk"/>
</dbReference>
<dbReference type="EC" id="5.6.2.1" evidence="3"/>
<dbReference type="Gene3D" id="3.90.15.10">
    <property type="entry name" value="Topoisomerase I, Chain A, domain 3"/>
    <property type="match status" value="1"/>
</dbReference>
<accession>A0ABV7WHX2</accession>
<evidence type="ECO:0000256" key="2">
    <source>
        <dbReference type="ARBA" id="ARBA00006645"/>
    </source>
</evidence>
<comment type="catalytic activity">
    <reaction evidence="1">
        <text>ATP-independent breakage of single-stranded DNA, followed by passage and rejoining.</text>
        <dbReference type="EC" id="5.6.2.1"/>
    </reaction>
</comment>
<evidence type="ECO:0000256" key="6">
    <source>
        <dbReference type="ARBA" id="ARBA00023235"/>
    </source>
</evidence>
<sequence>MPRLRRSRPSSPGLTRRRAGSGWSYRDEHGDRVTDPAVLERCRSLVIPPAWRDVWICPWPNGHLQALGTDDAGRRQYLYHPDWRAARDQAKHQRVLEVAARLPEARRTVAEHLGLGDMSRHHVLATAFRLLDLGLFRVGGETYATDNGSFGLATVERRHVRVGAEGISFDYVAKSGKRRRIVLQDEQCAAVVRTLKRRRDSGEDLLAWRVVEGGRTRWRDVTSTDINDYVHEVVGPGTSAKDFRTWHGTVLAARALAVAGPAGEMSRTARTRAVTTVMREVSEHLGNTPTVARASYVDPRVVDLWEDGITVSPVVRALGAEGAADVAPGERSEDAQEALERAVLELLTLPPLKAQATIRKTARAVAAGPVARRRDRSVA</sequence>
<evidence type="ECO:0000256" key="7">
    <source>
        <dbReference type="SAM" id="MobiDB-lite"/>
    </source>
</evidence>
<dbReference type="Proteomes" id="UP001595685">
    <property type="component" value="Unassembled WGS sequence"/>
</dbReference>
<reference evidence="11" key="1">
    <citation type="journal article" date="2019" name="Int. J. Syst. Evol. Microbiol.">
        <title>The Global Catalogue of Microorganisms (GCM) 10K type strain sequencing project: providing services to taxonomists for standard genome sequencing and annotation.</title>
        <authorList>
            <consortium name="The Broad Institute Genomics Platform"/>
            <consortium name="The Broad Institute Genome Sequencing Center for Infectious Disease"/>
            <person name="Wu L."/>
            <person name="Ma J."/>
        </authorList>
    </citation>
    <scope>NUCLEOTIDE SEQUENCE [LARGE SCALE GENOMIC DNA]</scope>
    <source>
        <strain evidence="11">NCAIM B.02333</strain>
    </source>
</reference>
<evidence type="ECO:0000256" key="3">
    <source>
        <dbReference type="ARBA" id="ARBA00012891"/>
    </source>
</evidence>
<keyword evidence="5" id="KW-0238">DNA-binding</keyword>
<name>A0ABV7WHX2_9MICO</name>
<dbReference type="SUPFAM" id="SSF55869">
    <property type="entry name" value="DNA topoisomerase I domain"/>
    <property type="match status" value="1"/>
</dbReference>
<feature type="region of interest" description="Disordered" evidence="7">
    <location>
        <begin position="1"/>
        <end position="30"/>
    </location>
</feature>
<feature type="domain" description="DNA topoisomerase I catalytic core eukaryotic-type" evidence="8">
    <location>
        <begin position="83"/>
        <end position="293"/>
    </location>
</feature>
<dbReference type="PRINTS" id="PR00416">
    <property type="entry name" value="EUTPISMRASEI"/>
</dbReference>
<protein>
    <recommendedName>
        <fullName evidence="3">DNA topoisomerase</fullName>
        <ecNumber evidence="3">5.6.2.1</ecNumber>
    </recommendedName>
</protein>
<dbReference type="Gene3D" id="3.30.66.10">
    <property type="entry name" value="DNA topoisomerase I domain"/>
    <property type="match status" value="1"/>
</dbReference>
<evidence type="ECO:0000256" key="1">
    <source>
        <dbReference type="ARBA" id="ARBA00000213"/>
    </source>
</evidence>
<dbReference type="InterPro" id="IPR013500">
    <property type="entry name" value="TopoI_cat_euk"/>
</dbReference>
<keyword evidence="4" id="KW-0799">Topoisomerase</keyword>
<keyword evidence="6" id="KW-0413">Isomerase</keyword>
<comment type="similarity">
    <text evidence="2">Belongs to the type IB topoisomerase family.</text>
</comment>
<dbReference type="Pfam" id="PF01028">
    <property type="entry name" value="Topoisom_I"/>
    <property type="match status" value="1"/>
</dbReference>